<keyword evidence="1 3" id="KW-0547">Nucleotide-binding</keyword>
<dbReference type="Gene3D" id="2.30.30.940">
    <property type="match status" value="1"/>
</dbReference>
<dbReference type="PANTHER" id="PTHR43788:SF6">
    <property type="entry name" value="DNA HELICASE B"/>
    <property type="match status" value="1"/>
</dbReference>
<dbReference type="GO" id="GO:0005524">
    <property type="term" value="F:ATP binding"/>
    <property type="evidence" value="ECO:0007669"/>
    <property type="project" value="UniProtKB-UniRule"/>
</dbReference>
<dbReference type="Gene3D" id="3.40.50.300">
    <property type="entry name" value="P-loop containing nucleotide triphosphate hydrolases"/>
    <property type="match status" value="2"/>
</dbReference>
<dbReference type="InterPro" id="IPR050534">
    <property type="entry name" value="Coronavir_polyprotein_1ab"/>
</dbReference>
<proteinExistence type="inferred from homology"/>
<dbReference type="GO" id="GO:0006310">
    <property type="term" value="P:DNA recombination"/>
    <property type="evidence" value="ECO:0007669"/>
    <property type="project" value="InterPro"/>
</dbReference>
<feature type="domain" description="Helix-hairpin-helix DNA-binding motif class 1" evidence="4">
    <location>
        <begin position="180"/>
        <end position="199"/>
    </location>
</feature>
<keyword evidence="7" id="KW-1185">Reference proteome</keyword>
<dbReference type="SMART" id="SM00382">
    <property type="entry name" value="AAA"/>
    <property type="match status" value="1"/>
</dbReference>
<accession>A0A4R9C3L2</accession>
<dbReference type="EC" id="5.6.2.3" evidence="3"/>
<dbReference type="PANTHER" id="PTHR43788">
    <property type="entry name" value="DNA2/NAM7 HELICASE FAMILY MEMBER"/>
    <property type="match status" value="1"/>
</dbReference>
<dbReference type="InterPro" id="IPR041451">
    <property type="entry name" value="RecD2_SH13"/>
</dbReference>
<evidence type="ECO:0000259" key="4">
    <source>
        <dbReference type="SMART" id="SM00278"/>
    </source>
</evidence>
<keyword evidence="2 3" id="KW-0067">ATP-binding</keyword>
<dbReference type="SUPFAM" id="SSF47781">
    <property type="entry name" value="RuvA domain 2-like"/>
    <property type="match status" value="1"/>
</dbReference>
<dbReference type="InterPro" id="IPR055446">
    <property type="entry name" value="RecD2_N_OB"/>
</dbReference>
<dbReference type="GO" id="GO:0043139">
    <property type="term" value="F:5'-3' DNA helicase activity"/>
    <property type="evidence" value="ECO:0007669"/>
    <property type="project" value="UniProtKB-UniRule"/>
</dbReference>
<gene>
    <name evidence="3" type="primary">recD2</name>
    <name evidence="6" type="ORF">EQF91_03440</name>
</gene>
<dbReference type="NCBIfam" id="TIGR01448">
    <property type="entry name" value="recD_rel"/>
    <property type="match status" value="1"/>
</dbReference>
<dbReference type="InterPro" id="IPR003583">
    <property type="entry name" value="Hlx-hairpin-Hlx_DNA-bd_motif"/>
</dbReference>
<dbReference type="GO" id="GO:0003677">
    <property type="term" value="F:DNA binding"/>
    <property type="evidence" value="ECO:0007669"/>
    <property type="project" value="UniProtKB-UniRule"/>
</dbReference>
<dbReference type="SUPFAM" id="SSF52540">
    <property type="entry name" value="P-loop containing nucleoside triphosphate hydrolases"/>
    <property type="match status" value="1"/>
</dbReference>
<keyword evidence="3" id="KW-0413">Isomerase</keyword>
<comment type="caution">
    <text evidence="6">The sequence shown here is derived from an EMBL/GenBank/DDBJ whole genome shotgun (WGS) entry which is preliminary data.</text>
</comment>
<dbReference type="InterPro" id="IPR027785">
    <property type="entry name" value="UvrD-like_helicase_C"/>
</dbReference>
<dbReference type="CDD" id="cd17933">
    <property type="entry name" value="DEXSc_RecD-like"/>
    <property type="match status" value="1"/>
</dbReference>
<dbReference type="InterPro" id="IPR006345">
    <property type="entry name" value="RecD2"/>
</dbReference>
<dbReference type="InterPro" id="IPR027417">
    <property type="entry name" value="P-loop_NTPase"/>
</dbReference>
<evidence type="ECO:0000256" key="1">
    <source>
        <dbReference type="ARBA" id="ARBA00022741"/>
    </source>
</evidence>
<comment type="catalytic activity">
    <reaction evidence="3">
        <text>ATP + H2O = ADP + phosphate + H(+)</text>
        <dbReference type="Rhea" id="RHEA:13065"/>
        <dbReference type="ChEBI" id="CHEBI:15377"/>
        <dbReference type="ChEBI" id="CHEBI:15378"/>
        <dbReference type="ChEBI" id="CHEBI:30616"/>
        <dbReference type="ChEBI" id="CHEBI:43474"/>
        <dbReference type="ChEBI" id="CHEBI:456216"/>
        <dbReference type="EC" id="5.6.2.3"/>
    </reaction>
</comment>
<dbReference type="AlphaFoldDB" id="A0A4R9C3L2"/>
<sequence>MIQINGTVIDIIYRNEENLYSVFRLETDDGDITAVGKILDLNVGDILKLDGDIVYHQSYGEQVQIKCYEKIIPSSISQIERYLSSGIISHIKKKRAKEIVKLFGEDTIRVLTEEPEKLLNINGIGKKTVEKIHESIINLQDSRQVSMYLQKFNMGNKLVSSIYAKYKNHTIEVIENNPYQLVEDIKGIGFPTADKIARMIGIKFDSEFRIRSGIVYVLNVSANRDGNCYLEYDILISYAVKLLSLDKNLVENQIPYLIISDIVKKVSIDGKTLIYSSYIYDLEIDITNRLINILYTKNILKEIDIKKEIGYIEKLENISYSEMQKKAISTAIIEKLLIITGGPGTGKTTIIKAIISIVKNLKMKYVLCAPTGRAAKRMEESTGNSAFTIHRMLGYKSFDEDLILEYNESNPLDYDVIIVDEVSMVDIYLMDNLLKAVKDDSIIIFVGDADQLPSVGPGNILNDMIDSEVIPTIKLDTIFRQGEDSNIVKNAHLINRGEKPILNEENKDFFFVNTKNDFETLNTVVDLVVNRLPNHYNVNPLTDIQVLTPTRKGICGVDSINRELQIKLNAPQFNKSEIKFSDFIFRENDKIMQIKNNYDIELKDKNLNITKGLYNGDMGFIRNIFLDNNTIEANYDDKIVTYTSKEFSEIVLAYTATIHKSQGSEFPIVVIPMATSPYMLLTRNILYTGITRGKSLVVLVGNQEIMNKMIENSYKKPRNSSLNYSLRNAKLKIEEFYA</sequence>
<evidence type="ECO:0000256" key="3">
    <source>
        <dbReference type="HAMAP-Rule" id="MF_01488"/>
    </source>
</evidence>
<feature type="binding site" evidence="3">
    <location>
        <begin position="344"/>
        <end position="348"/>
    </location>
    <ligand>
        <name>ATP</name>
        <dbReference type="ChEBI" id="CHEBI:30616"/>
    </ligand>
</feature>
<dbReference type="EMBL" id="SCFR01000008">
    <property type="protein sequence ID" value="TFF66660.1"/>
    <property type="molecule type" value="Genomic_DNA"/>
</dbReference>
<reference evidence="6 7" key="1">
    <citation type="submission" date="2019-01" db="EMBL/GenBank/DDBJ databases">
        <title>Draft Genome Sequences of Helcococcus ovis Strains Isolated from the Uterus and Vagina of Dairy Cows with Metritis.</title>
        <authorList>
            <person name="Cunha F."/>
            <person name="Jeon S.J."/>
            <person name="Kutzer P."/>
            <person name="Galvao K.N."/>
        </authorList>
    </citation>
    <scope>NUCLEOTIDE SEQUENCE [LARGE SCALE GENOMIC DNA]</scope>
    <source>
        <strain evidence="6 7">KG-37</strain>
    </source>
</reference>
<dbReference type="Pfam" id="PF13538">
    <property type="entry name" value="UvrD_C_2"/>
    <property type="match status" value="1"/>
</dbReference>
<dbReference type="Pfam" id="PF14490">
    <property type="entry name" value="HHH_RecD2"/>
    <property type="match status" value="1"/>
</dbReference>
<keyword evidence="3" id="KW-0378">Hydrolase</keyword>
<feature type="domain" description="AAA+ ATPase" evidence="5">
    <location>
        <begin position="333"/>
        <end position="475"/>
    </location>
</feature>
<dbReference type="InterPro" id="IPR010994">
    <property type="entry name" value="RuvA_2-like"/>
</dbReference>
<organism evidence="6 7">
    <name type="scientific">Helcococcus ovis</name>
    <dbReference type="NCBI Taxonomy" id="72026"/>
    <lineage>
        <taxon>Bacteria</taxon>
        <taxon>Bacillati</taxon>
        <taxon>Bacillota</taxon>
        <taxon>Tissierellia</taxon>
        <taxon>Tissierellales</taxon>
        <taxon>Peptoniphilaceae</taxon>
        <taxon>Helcococcus</taxon>
    </lineage>
</organism>
<keyword evidence="3" id="KW-0238">DNA-binding</keyword>
<evidence type="ECO:0000256" key="2">
    <source>
        <dbReference type="ARBA" id="ARBA00022840"/>
    </source>
</evidence>
<dbReference type="RefSeq" id="WP_134744325.1">
    <property type="nucleotide sequence ID" value="NZ_CP119762.1"/>
</dbReference>
<evidence type="ECO:0000313" key="7">
    <source>
        <dbReference type="Proteomes" id="UP000297454"/>
    </source>
</evidence>
<evidence type="ECO:0000313" key="6">
    <source>
        <dbReference type="EMBL" id="TFF66660.1"/>
    </source>
</evidence>
<name>A0A4R9C3L2_9FIRM</name>
<feature type="domain" description="Helix-hairpin-helix DNA-binding motif class 1" evidence="4">
    <location>
        <begin position="116"/>
        <end position="135"/>
    </location>
</feature>
<dbReference type="CDD" id="cd18809">
    <property type="entry name" value="SF1_C_RecD"/>
    <property type="match status" value="1"/>
</dbReference>
<dbReference type="InterPro" id="IPR003593">
    <property type="entry name" value="AAA+_ATPase"/>
</dbReference>
<dbReference type="GO" id="GO:0006281">
    <property type="term" value="P:DNA repair"/>
    <property type="evidence" value="ECO:0007669"/>
    <property type="project" value="InterPro"/>
</dbReference>
<dbReference type="InterPro" id="IPR029493">
    <property type="entry name" value="RecD2-like_HHH"/>
</dbReference>
<dbReference type="HAMAP" id="MF_01488">
    <property type="entry name" value="RecD2"/>
    <property type="match status" value="1"/>
</dbReference>
<dbReference type="Proteomes" id="UP000297454">
    <property type="component" value="Unassembled WGS sequence"/>
</dbReference>
<comment type="similarity">
    <text evidence="3">Belongs to the RecD family. RecD2 subfamily.</text>
</comment>
<dbReference type="SMART" id="SM00278">
    <property type="entry name" value="HhH1"/>
    <property type="match status" value="2"/>
</dbReference>
<protein>
    <recommendedName>
        <fullName evidence="3">ATP-dependent RecD2 DNA helicase</fullName>
        <ecNumber evidence="3">5.6.2.3</ecNumber>
    </recommendedName>
    <alternativeName>
        <fullName evidence="3">DNA 5'-3' helicase subunit RecD2</fullName>
    </alternativeName>
</protein>
<dbReference type="Pfam" id="PF23139">
    <property type="entry name" value="OB_YrrC"/>
    <property type="match status" value="1"/>
</dbReference>
<dbReference type="GO" id="GO:0016787">
    <property type="term" value="F:hydrolase activity"/>
    <property type="evidence" value="ECO:0007669"/>
    <property type="project" value="UniProtKB-KW"/>
</dbReference>
<keyword evidence="3 6" id="KW-0347">Helicase</keyword>
<evidence type="ECO:0000259" key="5">
    <source>
        <dbReference type="SMART" id="SM00382"/>
    </source>
</evidence>
<dbReference type="GO" id="GO:0009338">
    <property type="term" value="C:exodeoxyribonuclease V complex"/>
    <property type="evidence" value="ECO:0007669"/>
    <property type="project" value="TreeGrafter"/>
</dbReference>
<dbReference type="Gene3D" id="1.10.150.20">
    <property type="entry name" value="5' to 3' exonuclease, C-terminal subdomain"/>
    <property type="match status" value="1"/>
</dbReference>
<dbReference type="Gene3D" id="1.10.10.2220">
    <property type="match status" value="1"/>
</dbReference>
<dbReference type="Pfam" id="PF18335">
    <property type="entry name" value="SH3_13"/>
    <property type="match status" value="1"/>
</dbReference>
<dbReference type="Pfam" id="PF13245">
    <property type="entry name" value="AAA_19"/>
    <property type="match status" value="1"/>
</dbReference>
<comment type="function">
    <text evidence="3">DNA-dependent ATPase and ATP-dependent 5'-3' DNA helicase. Has no activity on blunt DNA or DNA with 3'-overhangs, requires at least 10 bases of 5'-ssDNA for helicase activity.</text>
</comment>
<dbReference type="GO" id="GO:0017116">
    <property type="term" value="F:single-stranded DNA helicase activity"/>
    <property type="evidence" value="ECO:0007669"/>
    <property type="project" value="TreeGrafter"/>
</dbReference>